<comment type="similarity">
    <text evidence="3 7">Belongs to the glycosyltransferase 10 family.</text>
</comment>
<evidence type="ECO:0000313" key="9">
    <source>
        <dbReference type="EMBL" id="OQV20300.1"/>
    </source>
</evidence>
<dbReference type="SUPFAM" id="SSF53756">
    <property type="entry name" value="UDP-Glycosyltransferase/glycogen phosphorylase"/>
    <property type="match status" value="1"/>
</dbReference>
<keyword evidence="7" id="KW-0472">Membrane</keyword>
<dbReference type="PANTHER" id="PTHR48438">
    <property type="entry name" value="ALPHA-(1,3)-FUCOSYLTRANSFERASE C-RELATED"/>
    <property type="match status" value="1"/>
</dbReference>
<comment type="caution">
    <text evidence="9">The sequence shown here is derived from an EMBL/GenBank/DDBJ whole genome shotgun (WGS) entry which is preliminary data.</text>
</comment>
<evidence type="ECO:0000256" key="4">
    <source>
        <dbReference type="ARBA" id="ARBA00022676"/>
    </source>
</evidence>
<dbReference type="UniPathway" id="UPA00378"/>
<name>A0A1W0WYL1_HYPEX</name>
<dbReference type="AlphaFoldDB" id="A0A1W0WYL1"/>
<keyword evidence="7" id="KW-0812">Transmembrane</keyword>
<keyword evidence="10" id="KW-1185">Reference proteome</keyword>
<dbReference type="GO" id="GO:0000139">
    <property type="term" value="C:Golgi membrane"/>
    <property type="evidence" value="ECO:0007669"/>
    <property type="project" value="UniProtKB-SubCell"/>
</dbReference>
<dbReference type="InterPro" id="IPR001503">
    <property type="entry name" value="Glyco_trans_10"/>
</dbReference>
<reference evidence="10" key="1">
    <citation type="submission" date="2017-01" db="EMBL/GenBank/DDBJ databases">
        <title>Comparative genomics of anhydrobiosis in the tardigrade Hypsibius dujardini.</title>
        <authorList>
            <person name="Yoshida Y."/>
            <person name="Koutsovoulos G."/>
            <person name="Laetsch D."/>
            <person name="Stevens L."/>
            <person name="Kumar S."/>
            <person name="Horikawa D."/>
            <person name="Ishino K."/>
            <person name="Komine S."/>
            <person name="Tomita M."/>
            <person name="Blaxter M."/>
            <person name="Arakawa K."/>
        </authorList>
    </citation>
    <scope>NUCLEOTIDE SEQUENCE [LARGE SCALE GENOMIC DNA]</scope>
    <source>
        <strain evidence="10">Z151</strain>
    </source>
</reference>
<dbReference type="PANTHER" id="PTHR48438:SF1">
    <property type="entry name" value="ALPHA-(1,3)-FUCOSYLTRANSFERASE C-RELATED"/>
    <property type="match status" value="1"/>
</dbReference>
<dbReference type="InterPro" id="IPR038577">
    <property type="entry name" value="GT10-like_C_sf"/>
</dbReference>
<evidence type="ECO:0000313" key="10">
    <source>
        <dbReference type="Proteomes" id="UP000192578"/>
    </source>
</evidence>
<comment type="pathway">
    <text evidence="2">Protein modification; protein glycosylation.</text>
</comment>
<dbReference type="GO" id="GO:0032580">
    <property type="term" value="C:Golgi cisterna membrane"/>
    <property type="evidence" value="ECO:0007669"/>
    <property type="project" value="UniProtKB-SubCell"/>
</dbReference>
<evidence type="ECO:0000256" key="5">
    <source>
        <dbReference type="ARBA" id="ARBA00022679"/>
    </source>
</evidence>
<protein>
    <recommendedName>
        <fullName evidence="7">Fucosyltransferase</fullName>
        <ecNumber evidence="7">2.4.1.-</ecNumber>
    </recommendedName>
</protein>
<evidence type="ECO:0000256" key="1">
    <source>
        <dbReference type="ARBA" id="ARBA00004323"/>
    </source>
</evidence>
<dbReference type="GO" id="GO:0008417">
    <property type="term" value="F:fucosyltransferase activity"/>
    <property type="evidence" value="ECO:0007669"/>
    <property type="project" value="InterPro"/>
</dbReference>
<evidence type="ECO:0000256" key="3">
    <source>
        <dbReference type="ARBA" id="ARBA00008919"/>
    </source>
</evidence>
<evidence type="ECO:0000256" key="6">
    <source>
        <dbReference type="ARBA" id="ARBA00023034"/>
    </source>
</evidence>
<dbReference type="Gene3D" id="3.40.50.11660">
    <property type="entry name" value="Glycosyl transferase family 10, C-terminal domain"/>
    <property type="match status" value="1"/>
</dbReference>
<feature type="domain" description="Fucosyltransferase C-terminal" evidence="8">
    <location>
        <begin position="1"/>
        <end position="167"/>
    </location>
</feature>
<dbReference type="Proteomes" id="UP000192578">
    <property type="component" value="Unassembled WGS sequence"/>
</dbReference>
<dbReference type="InterPro" id="IPR055270">
    <property type="entry name" value="Glyco_tran_10_C"/>
</dbReference>
<organism evidence="9 10">
    <name type="scientific">Hypsibius exemplaris</name>
    <name type="common">Freshwater tardigrade</name>
    <dbReference type="NCBI Taxonomy" id="2072580"/>
    <lineage>
        <taxon>Eukaryota</taxon>
        <taxon>Metazoa</taxon>
        <taxon>Ecdysozoa</taxon>
        <taxon>Tardigrada</taxon>
        <taxon>Eutardigrada</taxon>
        <taxon>Parachela</taxon>
        <taxon>Hypsibioidea</taxon>
        <taxon>Hypsibiidae</taxon>
        <taxon>Hypsibius</taxon>
    </lineage>
</organism>
<evidence type="ECO:0000256" key="7">
    <source>
        <dbReference type="RuleBase" id="RU003832"/>
    </source>
</evidence>
<keyword evidence="5 7" id="KW-0808">Transferase</keyword>
<keyword evidence="6 7" id="KW-0333">Golgi apparatus</keyword>
<accession>A0A1W0WYL1</accession>
<gene>
    <name evidence="9" type="ORF">BV898_05591</name>
</gene>
<sequence length="207" mass="23771">MISHCGATSNRDTYIADLQRYFPVDLSGKCGDGLERNIDDYLFSCPSKTPDFCRDYVTEKAFIPYAHGTVPVVLGMGNYSALLPAHSYIDVADFASPKELGERLRFLSEHPEEYRKYFAWADSEEPYHRPERYRKGRSDICKLCEMVSGHASGLHRRHSSYADLNEWWVTRAKCFSPMNSRRTLVDPLLRVVANLCSFRILKTLLLC</sequence>
<proteinExistence type="inferred from homology"/>
<dbReference type="EMBL" id="MTYJ01000031">
    <property type="protein sequence ID" value="OQV20300.1"/>
    <property type="molecule type" value="Genomic_DNA"/>
</dbReference>
<evidence type="ECO:0000256" key="2">
    <source>
        <dbReference type="ARBA" id="ARBA00004922"/>
    </source>
</evidence>
<evidence type="ECO:0000259" key="8">
    <source>
        <dbReference type="Pfam" id="PF00852"/>
    </source>
</evidence>
<keyword evidence="4 7" id="KW-0328">Glycosyltransferase</keyword>
<dbReference type="Pfam" id="PF00852">
    <property type="entry name" value="Glyco_transf_10"/>
    <property type="match status" value="1"/>
</dbReference>
<dbReference type="OrthoDB" id="427096at2759"/>
<dbReference type="EC" id="2.4.1.-" evidence="7"/>
<comment type="subcellular location">
    <subcellularLocation>
        <location evidence="1">Golgi apparatus membrane</location>
        <topology evidence="1">Single-pass type II membrane protein</topology>
    </subcellularLocation>
    <subcellularLocation>
        <location evidence="7">Golgi apparatus</location>
        <location evidence="7">Golgi stack membrane</location>
        <topology evidence="7">Single-pass type II membrane protein</topology>
    </subcellularLocation>
</comment>